<keyword evidence="25" id="KW-1185">Reference proteome</keyword>
<comment type="similarity">
    <text evidence="6">Belongs to the NOS family.</text>
</comment>
<dbReference type="SUPFAM" id="SSF56512">
    <property type="entry name" value="Nitric oxide (NO) synthase oxygenase domain"/>
    <property type="match status" value="1"/>
</dbReference>
<gene>
    <name evidence="24" type="ORF">XENOCAPTIV_027752</name>
</gene>
<keyword evidence="11" id="KW-0288">FMN</keyword>
<evidence type="ECO:0000256" key="11">
    <source>
        <dbReference type="ARBA" id="ARBA00022643"/>
    </source>
</evidence>
<name>A0ABV0S3I0_9TELE</name>
<evidence type="ECO:0000256" key="18">
    <source>
        <dbReference type="ARBA" id="ARBA00047419"/>
    </source>
</evidence>
<dbReference type="Pfam" id="PF02898">
    <property type="entry name" value="NO_synthase"/>
    <property type="match status" value="1"/>
</dbReference>
<evidence type="ECO:0000256" key="22">
    <source>
        <dbReference type="ARBA" id="ARBA00049812"/>
    </source>
</evidence>
<protein>
    <recommendedName>
        <fullName evidence="19">Nitric oxide synthase, inducible</fullName>
        <ecNumber evidence="7">1.14.13.39</ecNumber>
    </recommendedName>
    <alternativeName>
        <fullName evidence="21">Inducible NO synthase</fullName>
    </alternativeName>
    <alternativeName>
        <fullName evidence="20">NOS type II</fullName>
    </alternativeName>
    <alternativeName>
        <fullName evidence="22">Peptidyl-cysteine S-nitrosylase NOS2</fullName>
    </alternativeName>
</protein>
<evidence type="ECO:0000256" key="4">
    <source>
        <dbReference type="ARBA" id="ARBA00001974"/>
    </source>
</evidence>
<evidence type="ECO:0000256" key="21">
    <source>
        <dbReference type="ARBA" id="ARBA00049808"/>
    </source>
</evidence>
<feature type="domain" description="Nitric oxide synthase (NOS)" evidence="23">
    <location>
        <begin position="1"/>
        <end position="28"/>
    </location>
</feature>
<evidence type="ECO:0000256" key="20">
    <source>
        <dbReference type="ARBA" id="ARBA00049784"/>
    </source>
</evidence>
<keyword evidence="13" id="KW-0274">FAD</keyword>
<evidence type="ECO:0000256" key="8">
    <source>
        <dbReference type="ARBA" id="ARBA00022490"/>
    </source>
</evidence>
<evidence type="ECO:0000256" key="10">
    <source>
        <dbReference type="ARBA" id="ARBA00022630"/>
    </source>
</evidence>
<keyword evidence="12" id="KW-0479">Metal-binding</keyword>
<comment type="subcellular location">
    <subcellularLocation>
        <location evidence="5">Cytoplasm</location>
        <location evidence="5">Cytosol</location>
    </subcellularLocation>
</comment>
<evidence type="ECO:0000256" key="1">
    <source>
        <dbReference type="ARBA" id="ARBA00001917"/>
    </source>
</evidence>
<feature type="non-terminal residue" evidence="24">
    <location>
        <position position="1"/>
    </location>
</feature>
<evidence type="ECO:0000256" key="16">
    <source>
        <dbReference type="ARBA" id="ARBA00023002"/>
    </source>
</evidence>
<accession>A0ABV0S3I0</accession>
<keyword evidence="15" id="KW-0112">Calmodulin-binding</keyword>
<keyword evidence="10" id="KW-0285">Flavoprotein</keyword>
<proteinExistence type="inferred from homology"/>
<comment type="cofactor">
    <cofactor evidence="2">
        <name>(6R)-L-erythro-5,6,7,8-tetrahydrobiopterin</name>
        <dbReference type="ChEBI" id="CHEBI:59560"/>
    </cofactor>
</comment>
<keyword evidence="16" id="KW-0560">Oxidoreductase</keyword>
<dbReference type="InterPro" id="IPR050607">
    <property type="entry name" value="NOS"/>
</dbReference>
<dbReference type="EMBL" id="JAHRIN010067951">
    <property type="protein sequence ID" value="MEQ2215117.1"/>
    <property type="molecule type" value="Genomic_DNA"/>
</dbReference>
<dbReference type="InterPro" id="IPR036119">
    <property type="entry name" value="NOS_N_sf"/>
</dbReference>
<keyword evidence="9" id="KW-0349">Heme</keyword>
<dbReference type="InterPro" id="IPR004030">
    <property type="entry name" value="NOS_N"/>
</dbReference>
<evidence type="ECO:0000256" key="6">
    <source>
        <dbReference type="ARBA" id="ARBA00006267"/>
    </source>
</evidence>
<dbReference type="EC" id="1.14.13.39" evidence="7"/>
<comment type="cofactor">
    <cofactor evidence="3">
        <name>heme b</name>
        <dbReference type="ChEBI" id="CHEBI:60344"/>
    </cofactor>
</comment>
<evidence type="ECO:0000256" key="2">
    <source>
        <dbReference type="ARBA" id="ARBA00001950"/>
    </source>
</evidence>
<keyword evidence="17" id="KW-0408">Iron</keyword>
<evidence type="ECO:0000256" key="17">
    <source>
        <dbReference type="ARBA" id="ARBA00023004"/>
    </source>
</evidence>
<evidence type="ECO:0000256" key="3">
    <source>
        <dbReference type="ARBA" id="ARBA00001970"/>
    </source>
</evidence>
<reference evidence="24 25" key="1">
    <citation type="submission" date="2021-06" db="EMBL/GenBank/DDBJ databases">
        <authorList>
            <person name="Palmer J.M."/>
        </authorList>
    </citation>
    <scope>NUCLEOTIDE SEQUENCE [LARGE SCALE GENOMIC DNA]</scope>
    <source>
        <strain evidence="24 25">XC_2019</strain>
        <tissue evidence="24">Muscle</tissue>
    </source>
</reference>
<comment type="catalytic activity">
    <reaction evidence="18">
        <text>2 L-arginine + 3 NADPH + 4 O2 + H(+) = 2 L-citrulline + 2 nitric oxide + 3 NADP(+) + 4 H2O</text>
        <dbReference type="Rhea" id="RHEA:19897"/>
        <dbReference type="ChEBI" id="CHEBI:15377"/>
        <dbReference type="ChEBI" id="CHEBI:15378"/>
        <dbReference type="ChEBI" id="CHEBI:15379"/>
        <dbReference type="ChEBI" id="CHEBI:16480"/>
        <dbReference type="ChEBI" id="CHEBI:32682"/>
        <dbReference type="ChEBI" id="CHEBI:57743"/>
        <dbReference type="ChEBI" id="CHEBI:57783"/>
        <dbReference type="ChEBI" id="CHEBI:58349"/>
        <dbReference type="EC" id="1.14.13.39"/>
    </reaction>
    <physiologicalReaction direction="left-to-right" evidence="18">
        <dbReference type="Rhea" id="RHEA:19898"/>
    </physiologicalReaction>
</comment>
<evidence type="ECO:0000256" key="14">
    <source>
        <dbReference type="ARBA" id="ARBA00022857"/>
    </source>
</evidence>
<organism evidence="24 25">
    <name type="scientific">Xenoophorus captivus</name>
    <dbReference type="NCBI Taxonomy" id="1517983"/>
    <lineage>
        <taxon>Eukaryota</taxon>
        <taxon>Metazoa</taxon>
        <taxon>Chordata</taxon>
        <taxon>Craniata</taxon>
        <taxon>Vertebrata</taxon>
        <taxon>Euteleostomi</taxon>
        <taxon>Actinopterygii</taxon>
        <taxon>Neopterygii</taxon>
        <taxon>Teleostei</taxon>
        <taxon>Neoteleostei</taxon>
        <taxon>Acanthomorphata</taxon>
        <taxon>Ovalentaria</taxon>
        <taxon>Atherinomorphae</taxon>
        <taxon>Cyprinodontiformes</taxon>
        <taxon>Goodeidae</taxon>
        <taxon>Xenoophorus</taxon>
    </lineage>
</organism>
<evidence type="ECO:0000256" key="5">
    <source>
        <dbReference type="ARBA" id="ARBA00004514"/>
    </source>
</evidence>
<evidence type="ECO:0000256" key="7">
    <source>
        <dbReference type="ARBA" id="ARBA00012989"/>
    </source>
</evidence>
<evidence type="ECO:0000256" key="15">
    <source>
        <dbReference type="ARBA" id="ARBA00022860"/>
    </source>
</evidence>
<evidence type="ECO:0000313" key="24">
    <source>
        <dbReference type="EMBL" id="MEQ2215117.1"/>
    </source>
</evidence>
<dbReference type="Proteomes" id="UP001434883">
    <property type="component" value="Unassembled WGS sequence"/>
</dbReference>
<dbReference type="PANTHER" id="PTHR43410:SF4">
    <property type="entry name" value="NITRIC OXIDE SYNTHASE"/>
    <property type="match status" value="1"/>
</dbReference>
<sequence length="52" mass="5992">SAITIFPQRTDGKHDFRVWNSQLIRYAANGNDPELFEISEDLVLEVPIIHPK</sequence>
<evidence type="ECO:0000256" key="9">
    <source>
        <dbReference type="ARBA" id="ARBA00022617"/>
    </source>
</evidence>
<comment type="cofactor">
    <cofactor evidence="4">
        <name>FAD</name>
        <dbReference type="ChEBI" id="CHEBI:57692"/>
    </cofactor>
</comment>
<keyword evidence="8" id="KW-0963">Cytoplasm</keyword>
<evidence type="ECO:0000256" key="19">
    <source>
        <dbReference type="ARBA" id="ARBA00049771"/>
    </source>
</evidence>
<comment type="cofactor">
    <cofactor evidence="1">
        <name>FMN</name>
        <dbReference type="ChEBI" id="CHEBI:58210"/>
    </cofactor>
</comment>
<dbReference type="PANTHER" id="PTHR43410">
    <property type="entry name" value="NITRIC OXIDE SYNTHASE OXYGENASE"/>
    <property type="match status" value="1"/>
</dbReference>
<evidence type="ECO:0000259" key="23">
    <source>
        <dbReference type="Pfam" id="PF02898"/>
    </source>
</evidence>
<keyword evidence="14" id="KW-0521">NADP</keyword>
<evidence type="ECO:0000256" key="13">
    <source>
        <dbReference type="ARBA" id="ARBA00022827"/>
    </source>
</evidence>
<evidence type="ECO:0000256" key="12">
    <source>
        <dbReference type="ARBA" id="ARBA00022723"/>
    </source>
</evidence>
<evidence type="ECO:0000313" key="25">
    <source>
        <dbReference type="Proteomes" id="UP001434883"/>
    </source>
</evidence>
<comment type="caution">
    <text evidence="24">The sequence shown here is derived from an EMBL/GenBank/DDBJ whole genome shotgun (WGS) entry which is preliminary data.</text>
</comment>